<dbReference type="Gene3D" id="1.10.3470.10">
    <property type="entry name" value="ABC transporter involved in vitamin B12 uptake, BtuC"/>
    <property type="match status" value="1"/>
</dbReference>
<protein>
    <submittedName>
        <fullName evidence="8">Iron chelate uptake ABC transporter family permease subunit</fullName>
    </submittedName>
</protein>
<dbReference type="SUPFAM" id="SSF81345">
    <property type="entry name" value="ABC transporter involved in vitamin B12 uptake, BtuC"/>
    <property type="match status" value="1"/>
</dbReference>
<dbReference type="Proteomes" id="UP000515847">
    <property type="component" value="Chromosome"/>
</dbReference>
<proteinExistence type="inferred from homology"/>
<evidence type="ECO:0000256" key="1">
    <source>
        <dbReference type="ARBA" id="ARBA00004141"/>
    </source>
</evidence>
<feature type="transmembrane region" description="Helical" evidence="7">
    <location>
        <begin position="12"/>
        <end position="33"/>
    </location>
</feature>
<organism evidence="8 9">
    <name type="scientific">Thermanaerosceptrum fracticalcis</name>
    <dbReference type="NCBI Taxonomy" id="1712410"/>
    <lineage>
        <taxon>Bacteria</taxon>
        <taxon>Bacillati</taxon>
        <taxon>Bacillota</taxon>
        <taxon>Clostridia</taxon>
        <taxon>Eubacteriales</taxon>
        <taxon>Peptococcaceae</taxon>
        <taxon>Thermanaerosceptrum</taxon>
    </lineage>
</organism>
<keyword evidence="5 7" id="KW-0472">Membrane</keyword>
<feature type="transmembrane region" description="Helical" evidence="7">
    <location>
        <begin position="219"/>
        <end position="239"/>
    </location>
</feature>
<evidence type="ECO:0000256" key="7">
    <source>
        <dbReference type="SAM" id="Phobius"/>
    </source>
</evidence>
<dbReference type="Pfam" id="PF00950">
    <property type="entry name" value="ABC-3"/>
    <property type="match status" value="1"/>
</dbReference>
<dbReference type="InterPro" id="IPR001626">
    <property type="entry name" value="ABC_TroCD"/>
</dbReference>
<evidence type="ECO:0000256" key="3">
    <source>
        <dbReference type="ARBA" id="ARBA00022692"/>
    </source>
</evidence>
<evidence type="ECO:0000256" key="2">
    <source>
        <dbReference type="ARBA" id="ARBA00008034"/>
    </source>
</evidence>
<comment type="subcellular location">
    <subcellularLocation>
        <location evidence="6">Cell membrane</location>
        <topology evidence="6">Multi-pass membrane protein</topology>
    </subcellularLocation>
    <subcellularLocation>
        <location evidence="1">Membrane</location>
        <topology evidence="1">Multi-pass membrane protein</topology>
    </subcellularLocation>
</comment>
<feature type="transmembrane region" description="Helical" evidence="7">
    <location>
        <begin position="53"/>
        <end position="77"/>
    </location>
</feature>
<dbReference type="PANTHER" id="PTHR30477">
    <property type="entry name" value="ABC-TRANSPORTER METAL-BINDING PROTEIN"/>
    <property type="match status" value="1"/>
</dbReference>
<evidence type="ECO:0000256" key="5">
    <source>
        <dbReference type="ARBA" id="ARBA00023136"/>
    </source>
</evidence>
<evidence type="ECO:0000313" key="8">
    <source>
        <dbReference type="EMBL" id="QNB46445.1"/>
    </source>
</evidence>
<feature type="transmembrane region" description="Helical" evidence="7">
    <location>
        <begin position="245"/>
        <end position="262"/>
    </location>
</feature>
<dbReference type="GO" id="GO:0010043">
    <property type="term" value="P:response to zinc ion"/>
    <property type="evidence" value="ECO:0007669"/>
    <property type="project" value="TreeGrafter"/>
</dbReference>
<dbReference type="RefSeq" id="WP_034422188.1">
    <property type="nucleotide sequence ID" value="NZ_CP045798.1"/>
</dbReference>
<dbReference type="EMBL" id="CP045798">
    <property type="protein sequence ID" value="QNB46445.1"/>
    <property type="molecule type" value="Genomic_DNA"/>
</dbReference>
<keyword evidence="4 7" id="KW-1133">Transmembrane helix</keyword>
<dbReference type="AlphaFoldDB" id="A0A7G6E2Z1"/>
<dbReference type="PANTHER" id="PTHR30477:SF0">
    <property type="entry name" value="METAL TRANSPORT SYSTEM MEMBRANE PROTEIN TM_0125-RELATED"/>
    <property type="match status" value="1"/>
</dbReference>
<feature type="transmembrane region" description="Helical" evidence="7">
    <location>
        <begin position="132"/>
        <end position="150"/>
    </location>
</feature>
<gene>
    <name evidence="8" type="ORF">BR63_09040</name>
</gene>
<keyword evidence="6" id="KW-0813">Transport</keyword>
<dbReference type="OrthoDB" id="9798540at2"/>
<dbReference type="GO" id="GO:0055085">
    <property type="term" value="P:transmembrane transport"/>
    <property type="evidence" value="ECO:0007669"/>
    <property type="project" value="InterPro"/>
</dbReference>
<feature type="transmembrane region" description="Helical" evidence="7">
    <location>
        <begin position="162"/>
        <end position="185"/>
    </location>
</feature>
<feature type="transmembrane region" description="Helical" evidence="7">
    <location>
        <begin position="191"/>
        <end position="212"/>
    </location>
</feature>
<feature type="transmembrane region" description="Helical" evidence="7">
    <location>
        <begin position="89"/>
        <end position="112"/>
    </location>
</feature>
<comment type="similarity">
    <text evidence="2 6">Belongs to the ABC-3 integral membrane protein family.</text>
</comment>
<name>A0A7G6E2Z1_THEFR</name>
<accession>A0A7G6E2Z1</accession>
<keyword evidence="3 6" id="KW-0812">Transmembrane</keyword>
<dbReference type="GO" id="GO:0043190">
    <property type="term" value="C:ATP-binding cassette (ABC) transporter complex"/>
    <property type="evidence" value="ECO:0007669"/>
    <property type="project" value="InterPro"/>
</dbReference>
<sequence>MLEILQYVFMQKALIVGLIVGILCPTMGLFLVLRRLSMVGETLSHVSLSGVLFGILWGISPIPFALVMSILISILLEKLRRYFKYYGEVSLAIITAGGLGTAVILMGIVRASDSTLASLLFGSIVSVTNEEVIFIGILALIALGLVTRYYRELFYLTFDEEGARLAGIPVNFFNYLIIILAAAIIALGLRIVGALLISSLMVVPTATSILLGKGFKVTLIWANLFGITSVLVGLIASFYLDLAPGGTIVVTSVIILLLVLLGKKCKENLACIKL</sequence>
<evidence type="ECO:0000313" key="9">
    <source>
        <dbReference type="Proteomes" id="UP000515847"/>
    </source>
</evidence>
<reference evidence="8 9" key="1">
    <citation type="journal article" date="2019" name="Front. Microbiol.">
        <title>Thermoanaerosceptrum fracticalcis gen. nov. sp. nov., a Novel Fumarate-Fermenting Microorganism From a Deep Fractured Carbonate Aquifer of the US Great Basin.</title>
        <authorList>
            <person name="Hamilton-Brehm S.D."/>
            <person name="Stewart L.E."/>
            <person name="Zavarin M."/>
            <person name="Caldwell M."/>
            <person name="Lawson P.A."/>
            <person name="Onstott T.C."/>
            <person name="Grzymski J."/>
            <person name="Neveux I."/>
            <person name="Lollar B.S."/>
            <person name="Russell C.E."/>
            <person name="Moser D.P."/>
        </authorList>
    </citation>
    <scope>NUCLEOTIDE SEQUENCE [LARGE SCALE GENOMIC DNA]</scope>
    <source>
        <strain evidence="8 9">DRI-13</strain>
    </source>
</reference>
<dbReference type="KEGG" id="tfr:BR63_09040"/>
<dbReference type="InterPro" id="IPR037294">
    <property type="entry name" value="ABC_BtuC-like"/>
</dbReference>
<evidence type="ECO:0000256" key="4">
    <source>
        <dbReference type="ARBA" id="ARBA00022989"/>
    </source>
</evidence>
<evidence type="ECO:0000256" key="6">
    <source>
        <dbReference type="RuleBase" id="RU003943"/>
    </source>
</evidence>
<keyword evidence="9" id="KW-1185">Reference proteome</keyword>